<evidence type="ECO:0000313" key="3">
    <source>
        <dbReference type="Proteomes" id="UP001589776"/>
    </source>
</evidence>
<proteinExistence type="predicted"/>
<protein>
    <submittedName>
        <fullName evidence="2">DUF6526 family protein</fullName>
    </submittedName>
</protein>
<gene>
    <name evidence="2" type="ORF">ACFFK0_16795</name>
</gene>
<sequence>MANVPQNQEYSNHRRLDPLYHMAAAPLSLIIFIGTLVNLIVQSAQGSFTFQTLLLFLIGFTLLNIGALTRLYGNKVQDRAIRAETNLRHYILTSKPLDRRLTIKQIVALRFAGDDELPALAARAAESAMKPDDIKKAIRNWQPDFDRV</sequence>
<evidence type="ECO:0000313" key="2">
    <source>
        <dbReference type="EMBL" id="MFC0214087.1"/>
    </source>
</evidence>
<dbReference type="RefSeq" id="WP_377471424.1">
    <property type="nucleotide sequence ID" value="NZ_JBHLWN010000068.1"/>
</dbReference>
<accession>A0ABV6DN84</accession>
<dbReference type="EMBL" id="JBHLWN010000068">
    <property type="protein sequence ID" value="MFC0214087.1"/>
    <property type="molecule type" value="Genomic_DNA"/>
</dbReference>
<dbReference type="Pfam" id="PF20136">
    <property type="entry name" value="DUF6526"/>
    <property type="match status" value="1"/>
</dbReference>
<reference evidence="2 3" key="1">
    <citation type="submission" date="2024-09" db="EMBL/GenBank/DDBJ databases">
        <authorList>
            <person name="Sun Q."/>
            <person name="Mori K."/>
        </authorList>
    </citation>
    <scope>NUCLEOTIDE SEQUENCE [LARGE SCALE GENOMIC DNA]</scope>
    <source>
        <strain evidence="2 3">CCM 7759</strain>
    </source>
</reference>
<keyword evidence="1" id="KW-0472">Membrane</keyword>
<keyword evidence="3" id="KW-1185">Reference proteome</keyword>
<dbReference type="Proteomes" id="UP001589776">
    <property type="component" value="Unassembled WGS sequence"/>
</dbReference>
<organism evidence="2 3">
    <name type="scientific">Paenibacillus chartarius</name>
    <dbReference type="NCBI Taxonomy" id="747481"/>
    <lineage>
        <taxon>Bacteria</taxon>
        <taxon>Bacillati</taxon>
        <taxon>Bacillota</taxon>
        <taxon>Bacilli</taxon>
        <taxon>Bacillales</taxon>
        <taxon>Paenibacillaceae</taxon>
        <taxon>Paenibacillus</taxon>
    </lineage>
</organism>
<comment type="caution">
    <text evidence="2">The sequence shown here is derived from an EMBL/GenBank/DDBJ whole genome shotgun (WGS) entry which is preliminary data.</text>
</comment>
<keyword evidence="1" id="KW-1133">Transmembrane helix</keyword>
<evidence type="ECO:0000256" key="1">
    <source>
        <dbReference type="SAM" id="Phobius"/>
    </source>
</evidence>
<name>A0ABV6DN84_9BACL</name>
<feature type="transmembrane region" description="Helical" evidence="1">
    <location>
        <begin position="53"/>
        <end position="73"/>
    </location>
</feature>
<dbReference type="InterPro" id="IPR045385">
    <property type="entry name" value="DUF6526"/>
</dbReference>
<feature type="transmembrane region" description="Helical" evidence="1">
    <location>
        <begin position="20"/>
        <end position="41"/>
    </location>
</feature>
<keyword evidence="1" id="KW-0812">Transmembrane</keyword>